<reference evidence="1 2" key="1">
    <citation type="submission" date="2017-06" db="EMBL/GenBank/DDBJ databases">
        <title>Genome sequencing of Fusobacterium nucleatum subsp. polymorphum KCOM 1275 (=ChDC F310).</title>
        <authorList>
            <person name="Kook J.-K."/>
            <person name="Park S.-N."/>
            <person name="Lim Y.K."/>
            <person name="Roh H."/>
        </authorList>
    </citation>
    <scope>NUCLEOTIDE SEQUENCE [LARGE SCALE GENOMIC DNA]</scope>
    <source>
        <strain evidence="1 2">KCOM 1275</strain>
    </source>
</reference>
<evidence type="ECO:0000313" key="2">
    <source>
        <dbReference type="Proteomes" id="UP000197638"/>
    </source>
</evidence>
<sequence>MKLKNIKITDKNPLLIQFGAYAKWDGPKDIISPREEGPDLIHFLDEEIFEILEHSKVLKILEYFAKICTPNLSPQCLFRTEKVDYVSLILEYPYKPKKIKRVIERVIKKLSELSGEKIENKEIIPYISWIVVSYPRTWNVEYLK</sequence>
<gene>
    <name evidence="1" type="ORF">CBG61_12235</name>
</gene>
<dbReference type="RefSeq" id="WP_088765538.1">
    <property type="nucleotide sequence ID" value="NZ_CP013328.1"/>
</dbReference>
<proteinExistence type="predicted"/>
<protein>
    <submittedName>
        <fullName evidence="1">Uncharacterized protein</fullName>
    </submittedName>
</protein>
<name>A0A0S2ZS50_FUSNP</name>
<accession>A0A0S2ZS50</accession>
<dbReference type="Proteomes" id="UP000197638">
    <property type="component" value="Chromosome"/>
</dbReference>
<evidence type="ECO:0000313" key="1">
    <source>
        <dbReference type="EMBL" id="ASG29562.1"/>
    </source>
</evidence>
<dbReference type="EMBL" id="CP022123">
    <property type="protein sequence ID" value="ASG29562.1"/>
    <property type="molecule type" value="Genomic_DNA"/>
</dbReference>
<dbReference type="AlphaFoldDB" id="A0A0S2ZS50"/>
<organism evidence="1 2">
    <name type="scientific">Fusobacterium nucleatum subsp. polymorphum</name>
    <name type="common">Fusobacterium polymorphum</name>
    <dbReference type="NCBI Taxonomy" id="76857"/>
    <lineage>
        <taxon>Bacteria</taxon>
        <taxon>Fusobacteriati</taxon>
        <taxon>Fusobacteriota</taxon>
        <taxon>Fusobacteriia</taxon>
        <taxon>Fusobacteriales</taxon>
        <taxon>Fusobacteriaceae</taxon>
        <taxon>Fusobacterium</taxon>
    </lineage>
</organism>